<gene>
    <name evidence="3" type="ORF">JJB74_28610</name>
</gene>
<accession>A0A934W8G1</accession>
<name>A0A934W8G1_9BURK</name>
<keyword evidence="2" id="KW-0812">Transmembrane</keyword>
<evidence type="ECO:0000256" key="2">
    <source>
        <dbReference type="SAM" id="Phobius"/>
    </source>
</evidence>
<organism evidence="3 4">
    <name type="scientific">Noviherbaspirillum pedocola</name>
    <dbReference type="NCBI Taxonomy" id="2801341"/>
    <lineage>
        <taxon>Bacteria</taxon>
        <taxon>Pseudomonadati</taxon>
        <taxon>Pseudomonadota</taxon>
        <taxon>Betaproteobacteria</taxon>
        <taxon>Burkholderiales</taxon>
        <taxon>Oxalobacteraceae</taxon>
        <taxon>Noviherbaspirillum</taxon>
    </lineage>
</organism>
<keyword evidence="2" id="KW-1133">Transmembrane helix</keyword>
<evidence type="ECO:0000256" key="1">
    <source>
        <dbReference type="SAM" id="MobiDB-lite"/>
    </source>
</evidence>
<feature type="region of interest" description="Disordered" evidence="1">
    <location>
        <begin position="184"/>
        <end position="206"/>
    </location>
</feature>
<evidence type="ECO:0000313" key="4">
    <source>
        <dbReference type="Proteomes" id="UP000622890"/>
    </source>
</evidence>
<reference evidence="3" key="1">
    <citation type="submission" date="2021-01" db="EMBL/GenBank/DDBJ databases">
        <title>Genome sequence of strain Noviherbaspirillum sp. DKR-6.</title>
        <authorList>
            <person name="Chaudhary D.K."/>
        </authorList>
    </citation>
    <scope>NUCLEOTIDE SEQUENCE</scope>
    <source>
        <strain evidence="3">DKR-6</strain>
    </source>
</reference>
<protein>
    <submittedName>
        <fullName evidence="3">Uncharacterized protein</fullName>
    </submittedName>
</protein>
<feature type="transmembrane region" description="Helical" evidence="2">
    <location>
        <begin position="138"/>
        <end position="158"/>
    </location>
</feature>
<dbReference type="Proteomes" id="UP000622890">
    <property type="component" value="Unassembled WGS sequence"/>
</dbReference>
<proteinExistence type="predicted"/>
<feature type="transmembrane region" description="Helical" evidence="2">
    <location>
        <begin position="105"/>
        <end position="126"/>
    </location>
</feature>
<feature type="compositionally biased region" description="Polar residues" evidence="1">
    <location>
        <begin position="184"/>
        <end position="199"/>
    </location>
</feature>
<keyword evidence="4" id="KW-1185">Reference proteome</keyword>
<dbReference type="AlphaFoldDB" id="A0A934W8G1"/>
<comment type="caution">
    <text evidence="3">The sequence shown here is derived from an EMBL/GenBank/DDBJ whole genome shotgun (WGS) entry which is preliminary data.</text>
</comment>
<sequence length="206" mass="23173">MKKSPLSVHHLELRVIELMQLFNSLDPTPFLNKDLDRSAEAYIENWALLFPANSRLHITIHVEHLPGDSNATALMTEAIHNHFAYKAELAHGELRQLLRRGRASLFIGLAFVAACLIAADAIAQIGTGSVATIARESLTIIGWVAMWRPIEIFLYDWWPLVRRIDVYKNIRYARVRVMQGNKTSSLHAGTDTAGTSPLRTGQVRDH</sequence>
<evidence type="ECO:0000313" key="3">
    <source>
        <dbReference type="EMBL" id="MBK4738597.1"/>
    </source>
</evidence>
<dbReference type="RefSeq" id="WP_200597963.1">
    <property type="nucleotide sequence ID" value="NZ_JAEPBG010000023.1"/>
</dbReference>
<keyword evidence="2" id="KW-0472">Membrane</keyword>
<dbReference type="EMBL" id="JAEPBG010000023">
    <property type="protein sequence ID" value="MBK4738597.1"/>
    <property type="molecule type" value="Genomic_DNA"/>
</dbReference>